<dbReference type="Gene3D" id="1.25.10.10">
    <property type="entry name" value="Leucine-rich Repeat Variant"/>
    <property type="match status" value="3"/>
</dbReference>
<dbReference type="PANTHER" id="PTHR46369">
    <property type="entry name" value="PROTEIN CELLULOSE SYNTHASE INTERACTIVE 1"/>
    <property type="match status" value="1"/>
</dbReference>
<comment type="caution">
    <text evidence="4">The sequence shown here is derived from an EMBL/GenBank/DDBJ whole genome shotgun (WGS) entry which is preliminary data.</text>
</comment>
<dbReference type="GO" id="GO:0051211">
    <property type="term" value="P:anisotropic cell growth"/>
    <property type="evidence" value="ECO:0007669"/>
    <property type="project" value="InterPro"/>
</dbReference>
<evidence type="ECO:0000313" key="4">
    <source>
        <dbReference type="EMBL" id="KAJ8447886.1"/>
    </source>
</evidence>
<dbReference type="Gene3D" id="2.60.40.150">
    <property type="entry name" value="C2 domain"/>
    <property type="match status" value="1"/>
</dbReference>
<dbReference type="PANTHER" id="PTHR46369:SF1">
    <property type="entry name" value="PROTEIN CELLULOSE SYNTHASE INTERACTIVE 3"/>
    <property type="match status" value="1"/>
</dbReference>
<dbReference type="InterPro" id="IPR035892">
    <property type="entry name" value="C2_domain_sf"/>
</dbReference>
<dbReference type="InterPro" id="IPR016024">
    <property type="entry name" value="ARM-type_fold"/>
</dbReference>
<dbReference type="OrthoDB" id="7537227at2759"/>
<dbReference type="GO" id="GO:0008017">
    <property type="term" value="F:microtubule binding"/>
    <property type="evidence" value="ECO:0007669"/>
    <property type="project" value="InterPro"/>
</dbReference>
<dbReference type="EMBL" id="JAKOGI010000034">
    <property type="protein sequence ID" value="KAJ8447886.1"/>
    <property type="molecule type" value="Genomic_DNA"/>
</dbReference>
<evidence type="ECO:0000259" key="3">
    <source>
        <dbReference type="PROSITE" id="PS50004"/>
    </source>
</evidence>
<dbReference type="AlphaFoldDB" id="A0A9Q1QNE5"/>
<reference evidence="4" key="1">
    <citation type="submission" date="2022-04" db="EMBL/GenBank/DDBJ databases">
        <title>Carnegiea gigantea Genome sequencing and assembly v2.</title>
        <authorList>
            <person name="Copetti D."/>
            <person name="Sanderson M.J."/>
            <person name="Burquez A."/>
            <person name="Wojciechowski M.F."/>
        </authorList>
    </citation>
    <scope>NUCLEOTIDE SEQUENCE</scope>
    <source>
        <strain evidence="4">SGP5-SGP5p</strain>
        <tissue evidence="4">Aerial part</tissue>
    </source>
</reference>
<evidence type="ECO:0000256" key="2">
    <source>
        <dbReference type="PROSITE-ProRule" id="PRU00259"/>
    </source>
</evidence>
<feature type="repeat" description="ARM" evidence="2">
    <location>
        <begin position="139"/>
        <end position="183"/>
    </location>
</feature>
<dbReference type="InterPro" id="IPR000225">
    <property type="entry name" value="Armadillo"/>
</dbReference>
<protein>
    <recommendedName>
        <fullName evidence="3">C2 domain-containing protein</fullName>
    </recommendedName>
</protein>
<dbReference type="InterPro" id="IPR000008">
    <property type="entry name" value="C2_dom"/>
</dbReference>
<evidence type="ECO:0000313" key="5">
    <source>
        <dbReference type="Proteomes" id="UP001153076"/>
    </source>
</evidence>
<keyword evidence="5" id="KW-1185">Reference proteome</keyword>
<dbReference type="PROSITE" id="PS50176">
    <property type="entry name" value="ARM_REPEAT"/>
    <property type="match status" value="1"/>
</dbReference>
<dbReference type="GO" id="GO:2001006">
    <property type="term" value="P:regulation of cellulose biosynthetic process"/>
    <property type="evidence" value="ECO:0007669"/>
    <property type="project" value="InterPro"/>
</dbReference>
<dbReference type="GO" id="GO:0010330">
    <property type="term" value="C:cellulose synthase complex"/>
    <property type="evidence" value="ECO:0007669"/>
    <property type="project" value="InterPro"/>
</dbReference>
<accession>A0A9Q1QNE5</accession>
<dbReference type="CDD" id="cd00030">
    <property type="entry name" value="C2"/>
    <property type="match status" value="1"/>
</dbReference>
<dbReference type="SUPFAM" id="SSF49562">
    <property type="entry name" value="C2 domain (Calcium/lipid-binding domain, CaLB)"/>
    <property type="match status" value="1"/>
</dbReference>
<gene>
    <name evidence="4" type="ORF">Cgig2_012021</name>
</gene>
<evidence type="ECO:0000256" key="1">
    <source>
        <dbReference type="ARBA" id="ARBA00022737"/>
    </source>
</evidence>
<sequence length="1123" mass="122582">MLHISLHWQAELEDTEGVWISALLLSILFQDASVVYDPAVVRIIPLLALLLKSDEMVDRFFATQAMASLVCHRNNGTTTMIANSGAIAGLITLVGYEATDMPNLMALTEEFSLVRNPEQVVLQQLFEIEDVRVGSIARKAIPLLVDLLRPMPDRPNAAPIAVQLLTQIADGCDTNKLIMAEAGALEALPKYMSVSPQDTIEASIAELLRILFTNSELLRHEAAINSLSRLIAVLRLGSRNARVSAARALHELFNAKNIRNAESVNQAIQPLVDMLDATSEPEQEAALLALLKLTAGDTSKARLLTDVEENPLESLCKILNSAASVGLKQKAADLCSILFSIPKLRSMPIASECMQPLISLMGSGIDSAVESGVCAFNKLLSDEQQVEKASAYDVVDLLVTLVSGSNYRLIEASICALIKLAKDQTPRKLDMVKAGIVDNCLAILPVAPSSLCPTISEMFRILTNSGAIARSSTALKIVGPLFDLLQHPDFSMWGQHSALQALVNVLEKPHSLTTLELTPNKVIEPLVSFLESPSQAIQRLSSELLCHLLNQEHLCQDATTKYAIIPLIHLVGISILNLQQTALKALEKISLAWPKAIADAGGIFELSKIIIQDDREPPHSLWESGALTLSNVLRMSEEYYFEVPLVVLVKMLQSKEEKTVSVALSALIYQEKSDSCSAELMAEAHAIDALLDLLRSHQCEEATGRLLEALFNNVCVREMKISKYAVAPLSQYLLDPQTRSKSGRLLAALALGDLSQHEVIARSSDSVSACRALISLLEAQPTAEMRMVAICALQNFVMFSRPNRRAVAEAGGILVIQEQLLSSNSDVAIQAAFLIRFLFSNHTLREYVSDELIRSLTAALERELWSSATAVEEVLRTINVIFANFPKLHISDATTACIPHLVAAFKSGSGDAQESVLDILCLLRHSWSNMPVGIAKSQAIAASDAIPVLQVLMRTGPPSFRERADSLLLCLPGCLTVTVIRGNNLKHTIGSTNAFCQLTIGNGPPHQTKAVNHSISPEWKEAFTWTFDVPPKGQRLDIICKSKNTFGKSTLGRLTIKIDRVVAEGVHRRVFDLIHDNHKDVSRTLEIEIMWSGCFGRSHAREKRVLCGGNDDVGDRLGHSSCV</sequence>
<dbReference type="InterPro" id="IPR044297">
    <property type="entry name" value="CSI1/2/3"/>
</dbReference>
<keyword evidence="1" id="KW-0677">Repeat</keyword>
<name>A0A9Q1QNE5_9CARY</name>
<dbReference type="SUPFAM" id="SSF48371">
    <property type="entry name" value="ARM repeat"/>
    <property type="match status" value="2"/>
</dbReference>
<dbReference type="Proteomes" id="UP001153076">
    <property type="component" value="Unassembled WGS sequence"/>
</dbReference>
<dbReference type="Pfam" id="PF00168">
    <property type="entry name" value="C2"/>
    <property type="match status" value="1"/>
</dbReference>
<feature type="domain" description="C2" evidence="3">
    <location>
        <begin position="954"/>
        <end position="1071"/>
    </location>
</feature>
<dbReference type="SMART" id="SM00239">
    <property type="entry name" value="C2"/>
    <property type="match status" value="1"/>
</dbReference>
<proteinExistence type="predicted"/>
<organism evidence="4 5">
    <name type="scientific">Carnegiea gigantea</name>
    <dbReference type="NCBI Taxonomy" id="171969"/>
    <lineage>
        <taxon>Eukaryota</taxon>
        <taxon>Viridiplantae</taxon>
        <taxon>Streptophyta</taxon>
        <taxon>Embryophyta</taxon>
        <taxon>Tracheophyta</taxon>
        <taxon>Spermatophyta</taxon>
        <taxon>Magnoliopsida</taxon>
        <taxon>eudicotyledons</taxon>
        <taxon>Gunneridae</taxon>
        <taxon>Pentapetalae</taxon>
        <taxon>Caryophyllales</taxon>
        <taxon>Cactineae</taxon>
        <taxon>Cactaceae</taxon>
        <taxon>Cactoideae</taxon>
        <taxon>Echinocereeae</taxon>
        <taxon>Carnegiea</taxon>
    </lineage>
</organism>
<dbReference type="SMART" id="SM00185">
    <property type="entry name" value="ARM"/>
    <property type="match status" value="6"/>
</dbReference>
<dbReference type="PROSITE" id="PS50004">
    <property type="entry name" value="C2"/>
    <property type="match status" value="1"/>
</dbReference>
<dbReference type="InterPro" id="IPR011989">
    <property type="entry name" value="ARM-like"/>
</dbReference>